<evidence type="ECO:0000313" key="3">
    <source>
        <dbReference type="EMBL" id="KAJ7079148.1"/>
    </source>
</evidence>
<reference evidence="3" key="1">
    <citation type="submission" date="2023-03" db="EMBL/GenBank/DDBJ databases">
        <title>Massive genome expansion in bonnet fungi (Mycena s.s.) driven by repeated elements and novel gene families across ecological guilds.</title>
        <authorList>
            <consortium name="Lawrence Berkeley National Laboratory"/>
            <person name="Harder C.B."/>
            <person name="Miyauchi S."/>
            <person name="Viragh M."/>
            <person name="Kuo A."/>
            <person name="Thoen E."/>
            <person name="Andreopoulos B."/>
            <person name="Lu D."/>
            <person name="Skrede I."/>
            <person name="Drula E."/>
            <person name="Henrissat B."/>
            <person name="Morin E."/>
            <person name="Kohler A."/>
            <person name="Barry K."/>
            <person name="LaButti K."/>
            <person name="Morin E."/>
            <person name="Salamov A."/>
            <person name="Lipzen A."/>
            <person name="Mereny Z."/>
            <person name="Hegedus B."/>
            <person name="Baldrian P."/>
            <person name="Stursova M."/>
            <person name="Weitz H."/>
            <person name="Taylor A."/>
            <person name="Grigoriev I.V."/>
            <person name="Nagy L.G."/>
            <person name="Martin F."/>
            <person name="Kauserud H."/>
        </authorList>
    </citation>
    <scope>NUCLEOTIDE SEQUENCE</scope>
    <source>
        <strain evidence="3">CBHHK173m</strain>
    </source>
</reference>
<organism evidence="3 4">
    <name type="scientific">Mycena belliarum</name>
    <dbReference type="NCBI Taxonomy" id="1033014"/>
    <lineage>
        <taxon>Eukaryota</taxon>
        <taxon>Fungi</taxon>
        <taxon>Dikarya</taxon>
        <taxon>Basidiomycota</taxon>
        <taxon>Agaricomycotina</taxon>
        <taxon>Agaricomycetes</taxon>
        <taxon>Agaricomycetidae</taxon>
        <taxon>Agaricales</taxon>
        <taxon>Marasmiineae</taxon>
        <taxon>Mycenaceae</taxon>
        <taxon>Mycena</taxon>
    </lineage>
</organism>
<accession>A0AAD6XJL0</accession>
<feature type="transmembrane region" description="Helical" evidence="2">
    <location>
        <begin position="39"/>
        <end position="60"/>
    </location>
</feature>
<comment type="caution">
    <text evidence="3">The sequence shown here is derived from an EMBL/GenBank/DDBJ whole genome shotgun (WGS) entry which is preliminary data.</text>
</comment>
<feature type="region of interest" description="Disordered" evidence="1">
    <location>
        <begin position="158"/>
        <end position="201"/>
    </location>
</feature>
<evidence type="ECO:0000256" key="1">
    <source>
        <dbReference type="SAM" id="MobiDB-lite"/>
    </source>
</evidence>
<name>A0AAD6XJL0_9AGAR</name>
<evidence type="ECO:0000256" key="2">
    <source>
        <dbReference type="SAM" id="Phobius"/>
    </source>
</evidence>
<keyword evidence="4" id="KW-1185">Reference proteome</keyword>
<dbReference type="AlphaFoldDB" id="A0AAD6XJL0"/>
<keyword evidence="2" id="KW-0812">Transmembrane</keyword>
<keyword evidence="2" id="KW-0472">Membrane</keyword>
<sequence>MDISPLTVDLAALPRTLWDFYVDNLWNWTDYPNSWISRFAYTARVLAVLLILPIVVLTLLDIASYGIARTLGVIDDVKASTSDKETIHNKIPLVHIYEAATPDSASFHANDSEQETLTSSLDTLPPLGLFTASHPSHDGHPHAYFTSEENSLKLSGVGVFSPAASRPPSPTITRRNLAEAPEDEGISFRKRSKATAKAQDD</sequence>
<keyword evidence="2" id="KW-1133">Transmembrane helix</keyword>
<protein>
    <submittedName>
        <fullName evidence="3">Uncharacterized protein</fullName>
    </submittedName>
</protein>
<evidence type="ECO:0000313" key="4">
    <source>
        <dbReference type="Proteomes" id="UP001222325"/>
    </source>
</evidence>
<gene>
    <name evidence="3" type="ORF">B0H15DRAFT_859288</name>
</gene>
<dbReference type="EMBL" id="JARJCN010000062">
    <property type="protein sequence ID" value="KAJ7079148.1"/>
    <property type="molecule type" value="Genomic_DNA"/>
</dbReference>
<dbReference type="Proteomes" id="UP001222325">
    <property type="component" value="Unassembled WGS sequence"/>
</dbReference>
<proteinExistence type="predicted"/>